<dbReference type="SUPFAM" id="SSF102712">
    <property type="entry name" value="JAB1/MPN domain"/>
    <property type="match status" value="1"/>
</dbReference>
<evidence type="ECO:0000259" key="6">
    <source>
        <dbReference type="PROSITE" id="PS50249"/>
    </source>
</evidence>
<evidence type="ECO:0000256" key="1">
    <source>
        <dbReference type="ARBA" id="ARBA00022670"/>
    </source>
</evidence>
<dbReference type="InterPro" id="IPR000555">
    <property type="entry name" value="JAMM/MPN+_dom"/>
</dbReference>
<evidence type="ECO:0000313" key="8">
    <source>
        <dbReference type="Proteomes" id="UP000521676"/>
    </source>
</evidence>
<dbReference type="InterPro" id="IPR028090">
    <property type="entry name" value="JAB_dom_prok"/>
</dbReference>
<keyword evidence="3" id="KW-0378">Hydrolase</keyword>
<dbReference type="Gene3D" id="3.40.140.10">
    <property type="entry name" value="Cytidine Deaminase, domain 2"/>
    <property type="match status" value="1"/>
</dbReference>
<evidence type="ECO:0000256" key="3">
    <source>
        <dbReference type="ARBA" id="ARBA00022801"/>
    </source>
</evidence>
<keyword evidence="2" id="KW-0479">Metal-binding</keyword>
<dbReference type="GO" id="GO:0008235">
    <property type="term" value="F:metalloexopeptidase activity"/>
    <property type="evidence" value="ECO:0007669"/>
    <property type="project" value="TreeGrafter"/>
</dbReference>
<name>A0A8T7M6G4_9CHLR</name>
<keyword evidence="5" id="KW-0482">Metalloprotease</keyword>
<feature type="domain" description="MPN" evidence="6">
    <location>
        <begin position="4"/>
        <end position="127"/>
    </location>
</feature>
<dbReference type="CDD" id="cd08070">
    <property type="entry name" value="MPN_like"/>
    <property type="match status" value="1"/>
</dbReference>
<dbReference type="InterPro" id="IPR037518">
    <property type="entry name" value="MPN"/>
</dbReference>
<protein>
    <submittedName>
        <fullName evidence="7">M67 family metallopeptidase</fullName>
    </submittedName>
</protein>
<dbReference type="Proteomes" id="UP000521676">
    <property type="component" value="Unassembled WGS sequence"/>
</dbReference>
<dbReference type="GO" id="GO:0006508">
    <property type="term" value="P:proteolysis"/>
    <property type="evidence" value="ECO:0007669"/>
    <property type="project" value="UniProtKB-KW"/>
</dbReference>
<evidence type="ECO:0000256" key="2">
    <source>
        <dbReference type="ARBA" id="ARBA00022723"/>
    </source>
</evidence>
<dbReference type="FunFam" id="3.40.140.10:FF:000085">
    <property type="entry name" value="Mov34/MPN/PAD-1 family protein"/>
    <property type="match status" value="1"/>
</dbReference>
<sequence>MSMLVIPAQIYKEIIEHLRRWYPDEGCGLLGGKAGLVSHHYPTENVEPENKYKRYLINPRQQMEAEEELDSIGLELVAIYHSHTHTPAYPSPTDVRTAYYPDSYYVLVSFAEPDNPVIHAYKIVKPDPWGESGEIVGQELQIL</sequence>
<keyword evidence="1" id="KW-0645">Protease</keyword>
<dbReference type="PROSITE" id="PS50249">
    <property type="entry name" value="MPN"/>
    <property type="match status" value="1"/>
</dbReference>
<gene>
    <name evidence="7" type="ORF">HXX08_17505</name>
</gene>
<keyword evidence="4" id="KW-0862">Zinc</keyword>
<dbReference type="PANTHER" id="PTHR34858">
    <property type="entry name" value="CYSO-CYSTEINE PEPTIDASE"/>
    <property type="match status" value="1"/>
</dbReference>
<dbReference type="EMBL" id="JACATZ010000003">
    <property type="protein sequence ID" value="NWJ47653.1"/>
    <property type="molecule type" value="Genomic_DNA"/>
</dbReference>
<dbReference type="GO" id="GO:0008270">
    <property type="term" value="F:zinc ion binding"/>
    <property type="evidence" value="ECO:0007669"/>
    <property type="project" value="TreeGrafter"/>
</dbReference>
<dbReference type="Pfam" id="PF14464">
    <property type="entry name" value="Prok-JAB"/>
    <property type="match status" value="1"/>
</dbReference>
<dbReference type="AlphaFoldDB" id="A0A8T7M6G4"/>
<dbReference type="SMART" id="SM00232">
    <property type="entry name" value="JAB_MPN"/>
    <property type="match status" value="1"/>
</dbReference>
<evidence type="ECO:0000313" key="7">
    <source>
        <dbReference type="EMBL" id="NWJ47653.1"/>
    </source>
</evidence>
<evidence type="ECO:0000256" key="5">
    <source>
        <dbReference type="ARBA" id="ARBA00023049"/>
    </source>
</evidence>
<proteinExistence type="predicted"/>
<dbReference type="InterPro" id="IPR051929">
    <property type="entry name" value="VirAsm_ModProt"/>
</dbReference>
<dbReference type="PANTHER" id="PTHR34858:SF1">
    <property type="entry name" value="CYSO-CYSTEINE PEPTIDASE"/>
    <property type="match status" value="1"/>
</dbReference>
<organism evidence="7 8">
    <name type="scientific">Candidatus Chlorohelix allophototropha</name>
    <dbReference type="NCBI Taxonomy" id="3003348"/>
    <lineage>
        <taxon>Bacteria</taxon>
        <taxon>Bacillati</taxon>
        <taxon>Chloroflexota</taxon>
        <taxon>Chloroflexia</taxon>
        <taxon>Candidatus Chloroheliales</taxon>
        <taxon>Candidatus Chloroheliaceae</taxon>
        <taxon>Candidatus Chlorohelix</taxon>
    </lineage>
</organism>
<reference evidence="7 8" key="1">
    <citation type="submission" date="2020-06" db="EMBL/GenBank/DDBJ databases">
        <title>Anoxygenic phototrophic Chloroflexota member uses a Type I reaction center.</title>
        <authorList>
            <person name="Tsuji J.M."/>
            <person name="Shaw N.A."/>
            <person name="Nagashima S."/>
            <person name="Venkiteswaran J."/>
            <person name="Schiff S.L."/>
            <person name="Hanada S."/>
            <person name="Tank M."/>
            <person name="Neufeld J.D."/>
        </authorList>
    </citation>
    <scope>NUCLEOTIDE SEQUENCE [LARGE SCALE GENOMIC DNA]</scope>
    <source>
        <strain evidence="7">L227-S17</strain>
    </source>
</reference>
<evidence type="ECO:0000256" key="4">
    <source>
        <dbReference type="ARBA" id="ARBA00022833"/>
    </source>
</evidence>
<accession>A0A8T7M6G4</accession>
<comment type="caution">
    <text evidence="7">The sequence shown here is derived from an EMBL/GenBank/DDBJ whole genome shotgun (WGS) entry which is preliminary data.</text>
</comment>